<dbReference type="AlphaFoldDB" id="A0A8E2EES9"/>
<feature type="region of interest" description="Disordered" evidence="1">
    <location>
        <begin position="930"/>
        <end position="1007"/>
    </location>
</feature>
<feature type="compositionally biased region" description="Low complexity" evidence="1">
    <location>
        <begin position="930"/>
        <end position="939"/>
    </location>
</feature>
<feature type="compositionally biased region" description="Low complexity" evidence="1">
    <location>
        <begin position="613"/>
        <end position="625"/>
    </location>
</feature>
<feature type="region of interest" description="Disordered" evidence="1">
    <location>
        <begin position="340"/>
        <end position="382"/>
    </location>
</feature>
<feature type="compositionally biased region" description="Polar residues" evidence="1">
    <location>
        <begin position="687"/>
        <end position="698"/>
    </location>
</feature>
<evidence type="ECO:0000313" key="3">
    <source>
        <dbReference type="Proteomes" id="UP000250266"/>
    </source>
</evidence>
<feature type="compositionally biased region" description="Polar residues" evidence="1">
    <location>
        <begin position="961"/>
        <end position="978"/>
    </location>
</feature>
<organism evidence="2 3">
    <name type="scientific">Lepidopterella palustris CBS 459.81</name>
    <dbReference type="NCBI Taxonomy" id="1314670"/>
    <lineage>
        <taxon>Eukaryota</taxon>
        <taxon>Fungi</taxon>
        <taxon>Dikarya</taxon>
        <taxon>Ascomycota</taxon>
        <taxon>Pezizomycotina</taxon>
        <taxon>Dothideomycetes</taxon>
        <taxon>Pleosporomycetidae</taxon>
        <taxon>Mytilinidiales</taxon>
        <taxon>Argynnaceae</taxon>
        <taxon>Lepidopterella</taxon>
    </lineage>
</organism>
<evidence type="ECO:0000313" key="2">
    <source>
        <dbReference type="EMBL" id="OCK82464.1"/>
    </source>
</evidence>
<accession>A0A8E2EES9</accession>
<feature type="region of interest" description="Disordered" evidence="1">
    <location>
        <begin position="678"/>
        <end position="749"/>
    </location>
</feature>
<feature type="compositionally biased region" description="Pro residues" evidence="1">
    <location>
        <begin position="989"/>
        <end position="999"/>
    </location>
</feature>
<keyword evidence="3" id="KW-1185">Reference proteome</keyword>
<protein>
    <submittedName>
        <fullName evidence="2">Uncharacterized protein</fullName>
    </submittedName>
</protein>
<feature type="compositionally biased region" description="Polar residues" evidence="1">
    <location>
        <begin position="1"/>
        <end position="25"/>
    </location>
</feature>
<feature type="region of interest" description="Disordered" evidence="1">
    <location>
        <begin position="204"/>
        <end position="234"/>
    </location>
</feature>
<feature type="compositionally biased region" description="Polar residues" evidence="1">
    <location>
        <begin position="32"/>
        <end position="55"/>
    </location>
</feature>
<dbReference type="EMBL" id="KV744887">
    <property type="protein sequence ID" value="OCK82464.1"/>
    <property type="molecule type" value="Genomic_DNA"/>
</dbReference>
<feature type="region of interest" description="Disordered" evidence="1">
    <location>
        <begin position="103"/>
        <end position="127"/>
    </location>
</feature>
<dbReference type="OrthoDB" id="5341904at2759"/>
<feature type="compositionally biased region" description="Basic and acidic residues" evidence="1">
    <location>
        <begin position="215"/>
        <end position="234"/>
    </location>
</feature>
<feature type="region of interest" description="Disordered" evidence="1">
    <location>
        <begin position="572"/>
        <end position="656"/>
    </location>
</feature>
<gene>
    <name evidence="2" type="ORF">K432DRAFT_441575</name>
</gene>
<feature type="compositionally biased region" description="Basic and acidic residues" evidence="1">
    <location>
        <begin position="359"/>
        <end position="370"/>
    </location>
</feature>
<feature type="compositionally biased region" description="Polar residues" evidence="1">
    <location>
        <begin position="345"/>
        <end position="358"/>
    </location>
</feature>
<feature type="region of interest" description="Disordered" evidence="1">
    <location>
        <begin position="1"/>
        <end position="55"/>
    </location>
</feature>
<reference evidence="2 3" key="1">
    <citation type="journal article" date="2016" name="Nat. Commun.">
        <title>Ectomycorrhizal ecology is imprinted in the genome of the dominant symbiotic fungus Cenococcum geophilum.</title>
        <authorList>
            <consortium name="DOE Joint Genome Institute"/>
            <person name="Peter M."/>
            <person name="Kohler A."/>
            <person name="Ohm R.A."/>
            <person name="Kuo A."/>
            <person name="Krutzmann J."/>
            <person name="Morin E."/>
            <person name="Arend M."/>
            <person name="Barry K.W."/>
            <person name="Binder M."/>
            <person name="Choi C."/>
            <person name="Clum A."/>
            <person name="Copeland A."/>
            <person name="Grisel N."/>
            <person name="Haridas S."/>
            <person name="Kipfer T."/>
            <person name="LaButti K."/>
            <person name="Lindquist E."/>
            <person name="Lipzen A."/>
            <person name="Maire R."/>
            <person name="Meier B."/>
            <person name="Mihaltcheva S."/>
            <person name="Molinier V."/>
            <person name="Murat C."/>
            <person name="Poggeler S."/>
            <person name="Quandt C.A."/>
            <person name="Sperisen C."/>
            <person name="Tritt A."/>
            <person name="Tisserant E."/>
            <person name="Crous P.W."/>
            <person name="Henrissat B."/>
            <person name="Nehls U."/>
            <person name="Egli S."/>
            <person name="Spatafora J.W."/>
            <person name="Grigoriev I.V."/>
            <person name="Martin F.M."/>
        </authorList>
    </citation>
    <scope>NUCLEOTIDE SEQUENCE [LARGE SCALE GENOMIC DNA]</scope>
    <source>
        <strain evidence="2 3">CBS 459.81</strain>
    </source>
</reference>
<dbReference type="Proteomes" id="UP000250266">
    <property type="component" value="Unassembled WGS sequence"/>
</dbReference>
<name>A0A8E2EES9_9PEZI</name>
<sequence length="1073" mass="117478">MGNNQSAAQHNRLSKPMTNTNSPFSSPRVDNPSPSLTPTKYSDLNPSEIVVQSPTGGYRSWQDARQQLKAQLTSPLEAGFSLESSEDGDLGELATHVRDRLSSLSRSNSVPSQYPSAHSSTTKLSSLSGSKLSLVSETRPVDLEAAISILQELRKNASPEDLAALHKALLPPKVSESTQAPIRGPVQKQDVVSKSSQFLIRQRSLATPGLATRDSPTDALRKQGEPHEKTLGDRQEHQWKLEMMVTSPLTRLAALDLAEDGSGSPTPRAQTPGDMAYSHLGVLQLGSLVVTNGAASPAPSVMSKNINRRKSTPDILQEEDYFTASEGCNSPVTLMHERAARSHIRSQSSVFPMSSPLSRESRKPERDKRSIPTPRSGSPLKRETYAEDFYRCSSEYQPAMPYRHVETKSAPLIAQDYMNEIASSPFADQEENLDGFGGGENRSSFYKTLDEGFTEPLSADSLSFRDEAFRILDGTIFAGSTTYQDFSNQPAKPPDVLKINDAKIERPAHTKADSGYSSGTSLRALQRESQAIEEGIIPSLPKISPVLAGFQESGDGADFEDTGSLYTFEQMLSIPPPKTPDHESTTPKTPRLSLIQTKSWKKSSSSNTPALTSPITPISVSSSHSTESKKSAMYKKLQKRRPMSQQLPVVQSSAVKEGSIPSIPDNVRAHFRRRLSESPGMGHLTRTFASTSDTNSSDDYVELRTESIPIRFPSPTPQSEPRPRKHMRSQSARPPTPPHRHRRSISIFRREKAYEDHSAENEIDDTVGIADFGTVAKSLGSSPYDIAMSTLKPKPVTSPTHPYQISTALPRAKSMASMDSATASEFARMRSRERAASGRGQQRPRSYHECDLEAGKATASRKSCSNSMYNDMPPVPSIESHRLSLAQALSPRAKMDLDGSQASIETTARSKLVTRETSVSALIEKFDQQPARLAQAPQPDWEAHSRAWRQRRKSIGEGLRCQNTDGTNTHSNTASQRSIVVPRNATHPLPTPRHPPPTKPVSSSTPTDIASAHYGVFDRYSGGLDYGYEHGFGVGGSAGTRLGRNMASRKSIHFRNQFGIDLSDVPVFLQRAN</sequence>
<evidence type="ECO:0000256" key="1">
    <source>
        <dbReference type="SAM" id="MobiDB-lite"/>
    </source>
</evidence>
<feature type="compositionally biased region" description="Basic residues" evidence="1">
    <location>
        <begin position="632"/>
        <end position="642"/>
    </location>
</feature>
<proteinExistence type="predicted"/>
<feature type="compositionally biased region" description="Polar residues" evidence="1">
    <location>
        <begin position="643"/>
        <end position="654"/>
    </location>
</feature>
<feature type="region of interest" description="Disordered" evidence="1">
    <location>
        <begin position="828"/>
        <end position="855"/>
    </location>
</feature>